<keyword evidence="5" id="KW-0677">Repeat</keyword>
<feature type="compositionally biased region" description="Basic residues" evidence="9">
    <location>
        <begin position="294"/>
        <end position="307"/>
    </location>
</feature>
<comment type="similarity">
    <text evidence="2">Belongs to the MIP/aquaporin (TC 1.A.8) family. AQP11/AQP12 subfamily.</text>
</comment>
<dbReference type="OrthoDB" id="1580043at2759"/>
<dbReference type="InterPro" id="IPR023265">
    <property type="entry name" value="Aquaporin_12"/>
</dbReference>
<feature type="transmembrane region" description="Helical" evidence="8">
    <location>
        <begin position="60"/>
        <end position="81"/>
    </location>
</feature>
<dbReference type="InterPro" id="IPR016697">
    <property type="entry name" value="Aquaporin_11/12"/>
</dbReference>
<sequence length="307" mass="34304">MAGLNISVGFFFSVICLSQLTRWISKKLLPARIYRCTVSEFASFLQLCACYMEIRMLVEIGMWGGGYGLDVVSTLLFLLFLAHGFTFDGASANSSVSLQEFLLKDSPLVDTILKLVAQVGGMEAARFLTRQYWRLELTEFHTIQMMMLDDCSSSLQTTVAQGTFVEALSAFCYHIMLLHFQNTRLFFRVPISALTITLLAYAGGPYTAAYINPVLAYALTFNCPGKTLQEYSIVYVAGALIGMVLAIFLYRGNIPRLFQKNLLYNQKSKFRTPKTKSVQSAVSKNALPSPKGSEKKRKKVTKEKKSS</sequence>
<dbReference type="InterPro" id="IPR023271">
    <property type="entry name" value="Aquaporin-like"/>
</dbReference>
<dbReference type="EMBL" id="WNTK01000001">
    <property type="protein sequence ID" value="KAG9494492.1"/>
    <property type="molecule type" value="Genomic_DNA"/>
</dbReference>
<dbReference type="GO" id="GO:0016020">
    <property type="term" value="C:membrane"/>
    <property type="evidence" value="ECO:0007669"/>
    <property type="project" value="UniProtKB-SubCell"/>
</dbReference>
<keyword evidence="6 8" id="KW-1133">Transmembrane helix</keyword>
<dbReference type="PIRSF" id="PIRSF017529">
    <property type="entry name" value="Aquaporin_11/12"/>
    <property type="match status" value="1"/>
</dbReference>
<dbReference type="InterPro" id="IPR051883">
    <property type="entry name" value="AQP11/12_channel"/>
</dbReference>
<comment type="caution">
    <text evidence="8">Lacks conserved residue(s) required for the propagation of feature annotation.</text>
</comment>
<feature type="transmembrane region" description="Helical" evidence="8">
    <location>
        <begin position="185"/>
        <end position="211"/>
    </location>
</feature>
<evidence type="ECO:0000256" key="6">
    <source>
        <dbReference type="ARBA" id="ARBA00022989"/>
    </source>
</evidence>
<keyword evidence="7 8" id="KW-0472">Membrane</keyword>
<accession>A0A8J6FVI9</accession>
<evidence type="ECO:0000313" key="11">
    <source>
        <dbReference type="Proteomes" id="UP000770717"/>
    </source>
</evidence>
<dbReference type="Gene3D" id="1.20.1080.10">
    <property type="entry name" value="Glycerol uptake facilitator protein"/>
    <property type="match status" value="1"/>
</dbReference>
<organism evidence="10 11">
    <name type="scientific">Eleutherodactylus coqui</name>
    <name type="common">Puerto Rican coqui</name>
    <dbReference type="NCBI Taxonomy" id="57060"/>
    <lineage>
        <taxon>Eukaryota</taxon>
        <taxon>Metazoa</taxon>
        <taxon>Chordata</taxon>
        <taxon>Craniata</taxon>
        <taxon>Vertebrata</taxon>
        <taxon>Euteleostomi</taxon>
        <taxon>Amphibia</taxon>
        <taxon>Batrachia</taxon>
        <taxon>Anura</taxon>
        <taxon>Neobatrachia</taxon>
        <taxon>Hyloidea</taxon>
        <taxon>Eleutherodactylidae</taxon>
        <taxon>Eleutherodactylinae</taxon>
        <taxon>Eleutherodactylus</taxon>
        <taxon>Eleutherodactylus</taxon>
    </lineage>
</organism>
<evidence type="ECO:0000313" key="10">
    <source>
        <dbReference type="EMBL" id="KAG9494492.1"/>
    </source>
</evidence>
<evidence type="ECO:0000256" key="2">
    <source>
        <dbReference type="ARBA" id="ARBA00005900"/>
    </source>
</evidence>
<evidence type="ECO:0000256" key="8">
    <source>
        <dbReference type="PIRNR" id="PIRNR017529"/>
    </source>
</evidence>
<evidence type="ECO:0000256" key="7">
    <source>
        <dbReference type="ARBA" id="ARBA00023136"/>
    </source>
</evidence>
<comment type="caution">
    <text evidence="10">The sequence shown here is derived from an EMBL/GenBank/DDBJ whole genome shotgun (WGS) entry which is preliminary data.</text>
</comment>
<feature type="transmembrane region" description="Helical" evidence="8">
    <location>
        <begin position="6"/>
        <end position="24"/>
    </location>
</feature>
<evidence type="ECO:0000256" key="3">
    <source>
        <dbReference type="ARBA" id="ARBA00022448"/>
    </source>
</evidence>
<protein>
    <recommendedName>
        <fullName evidence="8">Aquaporin</fullName>
    </recommendedName>
</protein>
<dbReference type="FunFam" id="1.20.1080.10:FF:000018">
    <property type="entry name" value="Aquaporin"/>
    <property type="match status" value="1"/>
</dbReference>
<keyword evidence="3" id="KW-0813">Transport</keyword>
<gene>
    <name evidence="10" type="ORF">GDO78_002029</name>
</gene>
<dbReference type="PRINTS" id="PR02025">
    <property type="entry name" value="AQUAPORIN12"/>
</dbReference>
<dbReference type="AlphaFoldDB" id="A0A8J6FVI9"/>
<feature type="region of interest" description="Disordered" evidence="9">
    <location>
        <begin position="271"/>
        <end position="307"/>
    </location>
</feature>
<evidence type="ECO:0000256" key="5">
    <source>
        <dbReference type="ARBA" id="ARBA00022737"/>
    </source>
</evidence>
<keyword evidence="4 8" id="KW-0812">Transmembrane</keyword>
<dbReference type="GO" id="GO:0015267">
    <property type="term" value="F:channel activity"/>
    <property type="evidence" value="ECO:0007669"/>
    <property type="project" value="TreeGrafter"/>
</dbReference>
<dbReference type="SUPFAM" id="SSF81338">
    <property type="entry name" value="Aquaporin-like"/>
    <property type="match status" value="1"/>
</dbReference>
<proteinExistence type="inferred from homology"/>
<dbReference type="PANTHER" id="PTHR21191">
    <property type="entry name" value="AQUAPORIN"/>
    <property type="match status" value="1"/>
</dbReference>
<dbReference type="PANTHER" id="PTHR21191:SF8">
    <property type="entry name" value="AQUAPORIN-12A-RELATED"/>
    <property type="match status" value="1"/>
</dbReference>
<keyword evidence="11" id="KW-1185">Reference proteome</keyword>
<comment type="subcellular location">
    <subcellularLocation>
        <location evidence="1">Membrane</location>
        <topology evidence="1">Multi-pass membrane protein</topology>
    </subcellularLocation>
</comment>
<evidence type="ECO:0000256" key="9">
    <source>
        <dbReference type="SAM" id="MobiDB-lite"/>
    </source>
</evidence>
<dbReference type="Proteomes" id="UP000770717">
    <property type="component" value="Unassembled WGS sequence"/>
</dbReference>
<feature type="transmembrane region" description="Helical" evidence="8">
    <location>
        <begin position="231"/>
        <end position="250"/>
    </location>
</feature>
<reference evidence="10" key="1">
    <citation type="thesis" date="2020" institute="ProQuest LLC" country="789 East Eisenhower Parkway, Ann Arbor, MI, USA">
        <title>Comparative Genomics and Chromosome Evolution.</title>
        <authorList>
            <person name="Mudd A.B."/>
        </authorList>
    </citation>
    <scope>NUCLEOTIDE SEQUENCE</scope>
    <source>
        <strain evidence="10">HN-11 Male</strain>
        <tissue evidence="10">Kidney and liver</tissue>
    </source>
</reference>
<dbReference type="GO" id="GO:0005737">
    <property type="term" value="C:cytoplasm"/>
    <property type="evidence" value="ECO:0007669"/>
    <property type="project" value="TreeGrafter"/>
</dbReference>
<evidence type="ECO:0000256" key="4">
    <source>
        <dbReference type="ARBA" id="ARBA00022692"/>
    </source>
</evidence>
<name>A0A8J6FVI9_ELECQ</name>
<evidence type="ECO:0000256" key="1">
    <source>
        <dbReference type="ARBA" id="ARBA00004141"/>
    </source>
</evidence>